<organism evidence="2 3">
    <name type="scientific">Trinickia dinghuensis</name>
    <dbReference type="NCBI Taxonomy" id="2291023"/>
    <lineage>
        <taxon>Bacteria</taxon>
        <taxon>Pseudomonadati</taxon>
        <taxon>Pseudomonadota</taxon>
        <taxon>Betaproteobacteria</taxon>
        <taxon>Burkholderiales</taxon>
        <taxon>Burkholderiaceae</taxon>
        <taxon>Trinickia</taxon>
    </lineage>
</organism>
<accession>A0A3D8JQA4</accession>
<dbReference type="Proteomes" id="UP000256838">
    <property type="component" value="Unassembled WGS sequence"/>
</dbReference>
<feature type="region of interest" description="Disordered" evidence="1">
    <location>
        <begin position="88"/>
        <end position="109"/>
    </location>
</feature>
<name>A0A3D8JQA4_9BURK</name>
<gene>
    <name evidence="2" type="ORF">DWV00_32490</name>
</gene>
<evidence type="ECO:0000256" key="1">
    <source>
        <dbReference type="SAM" id="MobiDB-lite"/>
    </source>
</evidence>
<dbReference type="AlphaFoldDB" id="A0A3D8JQA4"/>
<dbReference type="EMBL" id="QRGA01000028">
    <property type="protein sequence ID" value="RDU94724.1"/>
    <property type="molecule type" value="Genomic_DNA"/>
</dbReference>
<comment type="caution">
    <text evidence="2">The sequence shown here is derived from an EMBL/GenBank/DDBJ whole genome shotgun (WGS) entry which is preliminary data.</text>
</comment>
<sequence length="127" mass="13839">MRKEKPFGRPTLRLRGDAHRVEIIVPNGTTQPVMGTREPGDEDARAATIEHAGGAGRSPRQEVPVSIEQPLPQRVQTVLTHRLPRAVQERLDGGGESLASSRRADRGGEIELLSAADLEDRGYGKTK</sequence>
<evidence type="ECO:0000313" key="3">
    <source>
        <dbReference type="Proteomes" id="UP000256838"/>
    </source>
</evidence>
<reference evidence="2 3" key="1">
    <citation type="submission" date="2018-08" db="EMBL/GenBank/DDBJ databases">
        <title>Paraburkholderia sp. DHOM06 isolated from forest soil.</title>
        <authorList>
            <person name="Gao Z.-H."/>
            <person name="Qiu L.-H."/>
        </authorList>
    </citation>
    <scope>NUCLEOTIDE SEQUENCE [LARGE SCALE GENOMIC DNA]</scope>
    <source>
        <strain evidence="2 3">DHOM06</strain>
    </source>
</reference>
<proteinExistence type="predicted"/>
<evidence type="ECO:0000313" key="2">
    <source>
        <dbReference type="EMBL" id="RDU94724.1"/>
    </source>
</evidence>
<keyword evidence="3" id="KW-1185">Reference proteome</keyword>
<protein>
    <submittedName>
        <fullName evidence="2">Uncharacterized protein</fullName>
    </submittedName>
</protein>